<dbReference type="PROSITE" id="PS50157">
    <property type="entry name" value="ZINC_FINGER_C2H2_2"/>
    <property type="match status" value="1"/>
</dbReference>
<evidence type="ECO:0000259" key="2">
    <source>
        <dbReference type="PROSITE" id="PS50157"/>
    </source>
</evidence>
<dbReference type="GO" id="GO:0008270">
    <property type="term" value="F:zinc ion binding"/>
    <property type="evidence" value="ECO:0007669"/>
    <property type="project" value="UniProtKB-KW"/>
</dbReference>
<feature type="domain" description="C2H2-type" evidence="2">
    <location>
        <begin position="36"/>
        <end position="63"/>
    </location>
</feature>
<dbReference type="AlphaFoldDB" id="A0AAV6VTX3"/>
<evidence type="ECO:0000313" key="4">
    <source>
        <dbReference type="Proteomes" id="UP000827092"/>
    </source>
</evidence>
<reference evidence="3 4" key="1">
    <citation type="journal article" date="2022" name="Nat. Ecol. Evol.">
        <title>A masculinizing supergene underlies an exaggerated male reproductive morph in a spider.</title>
        <authorList>
            <person name="Hendrickx F."/>
            <person name="De Corte Z."/>
            <person name="Sonet G."/>
            <person name="Van Belleghem S.M."/>
            <person name="Kostlbacher S."/>
            <person name="Vangestel C."/>
        </authorList>
    </citation>
    <scope>NUCLEOTIDE SEQUENCE [LARGE SCALE GENOMIC DNA]</scope>
    <source>
        <strain evidence="3">W744_W776</strain>
    </source>
</reference>
<keyword evidence="1" id="KW-0863">Zinc-finger</keyword>
<name>A0AAV6VTX3_9ARAC</name>
<dbReference type="SUPFAM" id="SSF57667">
    <property type="entry name" value="beta-beta-alpha zinc fingers"/>
    <property type="match status" value="1"/>
</dbReference>
<evidence type="ECO:0000313" key="3">
    <source>
        <dbReference type="EMBL" id="KAG8198911.1"/>
    </source>
</evidence>
<organism evidence="3 4">
    <name type="scientific">Oedothorax gibbosus</name>
    <dbReference type="NCBI Taxonomy" id="931172"/>
    <lineage>
        <taxon>Eukaryota</taxon>
        <taxon>Metazoa</taxon>
        <taxon>Ecdysozoa</taxon>
        <taxon>Arthropoda</taxon>
        <taxon>Chelicerata</taxon>
        <taxon>Arachnida</taxon>
        <taxon>Araneae</taxon>
        <taxon>Araneomorphae</taxon>
        <taxon>Entelegynae</taxon>
        <taxon>Araneoidea</taxon>
        <taxon>Linyphiidae</taxon>
        <taxon>Erigoninae</taxon>
        <taxon>Oedothorax</taxon>
    </lineage>
</organism>
<keyword evidence="4" id="KW-1185">Reference proteome</keyword>
<keyword evidence="1" id="KW-0862">Zinc</keyword>
<gene>
    <name evidence="3" type="ORF">JTE90_015122</name>
</gene>
<protein>
    <recommendedName>
        <fullName evidence="2">C2H2-type domain-containing protein</fullName>
    </recommendedName>
</protein>
<sequence>MREPVWLILSLHQKLRSAFQDSSYIISKSASGVTTYICPFCKFSTIDKTEMKNHMLTHTGPRQHSCDIWSLIKCEVWHIQVPLNPLYIIVHSVITAHLLLET</sequence>
<dbReference type="InterPro" id="IPR036236">
    <property type="entry name" value="Znf_C2H2_sf"/>
</dbReference>
<keyword evidence="1" id="KW-0479">Metal-binding</keyword>
<evidence type="ECO:0000256" key="1">
    <source>
        <dbReference type="PROSITE-ProRule" id="PRU00042"/>
    </source>
</evidence>
<dbReference type="Proteomes" id="UP000827092">
    <property type="component" value="Unassembled WGS sequence"/>
</dbReference>
<comment type="caution">
    <text evidence="3">The sequence shown here is derived from an EMBL/GenBank/DDBJ whole genome shotgun (WGS) entry which is preliminary data.</text>
</comment>
<dbReference type="EMBL" id="JAFNEN010000034">
    <property type="protein sequence ID" value="KAG8198911.1"/>
    <property type="molecule type" value="Genomic_DNA"/>
</dbReference>
<accession>A0AAV6VTX3</accession>
<dbReference type="InterPro" id="IPR013087">
    <property type="entry name" value="Znf_C2H2_type"/>
</dbReference>
<dbReference type="Gene3D" id="3.30.160.60">
    <property type="entry name" value="Classic Zinc Finger"/>
    <property type="match status" value="1"/>
</dbReference>
<proteinExistence type="predicted"/>
<dbReference type="SMART" id="SM00355">
    <property type="entry name" value="ZnF_C2H2"/>
    <property type="match status" value="1"/>
</dbReference>